<evidence type="ECO:0000259" key="2">
    <source>
        <dbReference type="Pfam" id="PF15625"/>
    </source>
</evidence>
<feature type="compositionally biased region" description="Acidic residues" evidence="1">
    <location>
        <begin position="775"/>
        <end position="788"/>
    </location>
</feature>
<dbReference type="InterPro" id="IPR052434">
    <property type="entry name" value="Tectonic-like_complex_comp"/>
</dbReference>
<dbReference type="PANTHER" id="PTHR20837">
    <property type="entry name" value="CENTROSOMAL PROTEIN-RELATED"/>
    <property type="match status" value="1"/>
</dbReference>
<evidence type="ECO:0000313" key="4">
    <source>
        <dbReference type="Proteomes" id="UP000243217"/>
    </source>
</evidence>
<dbReference type="Proteomes" id="UP000243217">
    <property type="component" value="Unassembled WGS sequence"/>
</dbReference>
<accession>A0A1V9ZD38</accession>
<organism evidence="3 4">
    <name type="scientific">Thraustotheca clavata</name>
    <dbReference type="NCBI Taxonomy" id="74557"/>
    <lineage>
        <taxon>Eukaryota</taxon>
        <taxon>Sar</taxon>
        <taxon>Stramenopiles</taxon>
        <taxon>Oomycota</taxon>
        <taxon>Saprolegniomycetes</taxon>
        <taxon>Saprolegniales</taxon>
        <taxon>Achlyaceae</taxon>
        <taxon>Thraustotheca</taxon>
    </lineage>
</organism>
<protein>
    <recommendedName>
        <fullName evidence="2">CC2D2A N-terminal C2 domain-containing protein</fullName>
    </recommendedName>
</protein>
<sequence length="938" mass="108236">MEDVPKPSRFIQEDQSDDEEEDNQKAHIEAHVQLIEHGKRYRLNKEISSDILVIPKIRQVLRQNLPKDDCGYDDDGIYRPETLECWLPRTVVDHVKERLTRESLSAVLSSVNSSIDPFATEAVRPLLVWHPPQVLATHWADIDKISAVYSELLVRIPKLHLTDHALFTLEDNLSHQLRFLHHEYMIKYAALTSLNHRYARLVEFSPLASIHDLYPEVNGFTCVLTELHDAFDEVYTKWNELKELRQKENTTLTPVLISLRQVDANEIRACISSFIEALKSRTIKDDRVVKCITALESLMDSSCLDYCIRLFSDISILAKPSHEESIRRRHISSICIYCELLVNDNVVMTTKKQTLTWPNFTVEFNEQITLRVVAKPSVISLRIYERSRPMSSRIPKYFYKTVCWTSLPIPLLLPGQAFESEICAAGAAPTDEWYQFCNEVGIPRKEWSSSYLNSSYYTNANRHVKGAIHVHLSWKTNQREDGRLAMQKIPIKLRTNKEAQKDNNRLIGHRPTQQFKTNDGTHFTHEKDFFTALASLPTLDPNAIDDQPAMRLQMYHEAKTKRLQELELFRLHPMTCFDLSPNQGPSTLKRHKLLQLRDKKLHDQAIFSIPIPLSEHSIAQLSTYLELVRPEVQAFNRGLATDKMNAHSKDSLEYTKRQLELRRQDFMERVRNNHNHCRRSNVSSPYSQLSTIVQEYPKPMLFKGWSPDFSGFSQLFARKRSLRPTKKAAPPLSGLLVDRPDECRIYVQIQRMPNAHIRRSAQENQASIPKKPQDNDESNSDAESNDDDVNSITCVNQIVVQVSFQGNMRKTSCSSGVHPTWMETVILPFKPPLNDWSSEALMRIRDIIQFNIMDQVIIEDQVTHTKDIQLRYLCGVSVPFTTLYYNHGEIIAQLRCQVPTAHLGYTRKSTKRKKDEVISNDSATYLSVMIKLDPALSN</sequence>
<dbReference type="OrthoDB" id="2162143at2759"/>
<dbReference type="GO" id="GO:0035869">
    <property type="term" value="C:ciliary transition zone"/>
    <property type="evidence" value="ECO:0007669"/>
    <property type="project" value="TreeGrafter"/>
</dbReference>
<feature type="region of interest" description="Disordered" evidence="1">
    <location>
        <begin position="756"/>
        <end position="788"/>
    </location>
</feature>
<comment type="caution">
    <text evidence="3">The sequence shown here is derived from an EMBL/GenBank/DDBJ whole genome shotgun (WGS) entry which is preliminary data.</text>
</comment>
<dbReference type="PANTHER" id="PTHR20837:SF0">
    <property type="entry name" value="COILED-COIL AND C2 DOMAIN-CONTAINING PROTEIN 2A"/>
    <property type="match status" value="1"/>
</dbReference>
<dbReference type="InterPro" id="IPR028928">
    <property type="entry name" value="CC2D2AN-C2"/>
</dbReference>
<dbReference type="Pfam" id="PF15625">
    <property type="entry name" value="CC2D2AN-C2"/>
    <property type="match status" value="1"/>
</dbReference>
<dbReference type="STRING" id="74557.A0A1V9ZD38"/>
<dbReference type="AlphaFoldDB" id="A0A1V9ZD38"/>
<feature type="domain" description="CC2D2A N-terminal C2" evidence="2">
    <location>
        <begin position="317"/>
        <end position="479"/>
    </location>
</feature>
<evidence type="ECO:0000313" key="3">
    <source>
        <dbReference type="EMBL" id="OQR95903.1"/>
    </source>
</evidence>
<dbReference type="GO" id="GO:1904491">
    <property type="term" value="P:protein localization to ciliary transition zone"/>
    <property type="evidence" value="ECO:0007669"/>
    <property type="project" value="TreeGrafter"/>
</dbReference>
<feature type="region of interest" description="Disordered" evidence="1">
    <location>
        <begin position="1"/>
        <end position="24"/>
    </location>
</feature>
<proteinExistence type="predicted"/>
<evidence type="ECO:0000256" key="1">
    <source>
        <dbReference type="SAM" id="MobiDB-lite"/>
    </source>
</evidence>
<dbReference type="GO" id="GO:1905515">
    <property type="term" value="P:non-motile cilium assembly"/>
    <property type="evidence" value="ECO:0007669"/>
    <property type="project" value="TreeGrafter"/>
</dbReference>
<keyword evidence="4" id="KW-1185">Reference proteome</keyword>
<reference evidence="3 4" key="1">
    <citation type="journal article" date="2014" name="Genome Biol. Evol.">
        <title>The secreted proteins of Achlya hypogyna and Thraustotheca clavata identify the ancestral oomycete secretome and reveal gene acquisitions by horizontal gene transfer.</title>
        <authorList>
            <person name="Misner I."/>
            <person name="Blouin N."/>
            <person name="Leonard G."/>
            <person name="Richards T.A."/>
            <person name="Lane C.E."/>
        </authorList>
    </citation>
    <scope>NUCLEOTIDE SEQUENCE [LARGE SCALE GENOMIC DNA]</scope>
    <source>
        <strain evidence="3 4">ATCC 34112</strain>
    </source>
</reference>
<gene>
    <name evidence="3" type="ORF">THRCLA_22055</name>
</gene>
<name>A0A1V9ZD38_9STRA</name>
<dbReference type="EMBL" id="JNBS01002010">
    <property type="protein sequence ID" value="OQR95903.1"/>
    <property type="molecule type" value="Genomic_DNA"/>
</dbReference>